<dbReference type="SUPFAM" id="SSF55103">
    <property type="entry name" value="FAD-linked oxidases, C-terminal domain"/>
    <property type="match status" value="1"/>
</dbReference>
<dbReference type="PANTHER" id="PTHR11748">
    <property type="entry name" value="D-LACTATE DEHYDROGENASE"/>
    <property type="match status" value="1"/>
</dbReference>
<sequence length="545" mass="61658">MSLKADLQEFFKGELLDDDQTLTAFSKDASLFYIRPTLVAYPHGVEDIKALIKYISAHPEKKLSITPRSAGTDMGGGAINDSIILEMTQYFNKIKEIGADFATIEPGVFYRDFEKESLKHDLLLPCYTASRELNTIGGMVANNSAGEKTLFYGQTKDYVRSLKAILSDGNEYTFEALNKSELDQKMSQKNAEGKLYREVFGLVDTHFDAIQAARPKTHKNATGYLLWEIWDKETFDLSKAFVGSQGTLGVVTEATLKLVKPQTHSRMLVIFMKNLDNLSNIVNAILRYKPESFESYDDYTMKFAMKFLPEIIKVFGPKNLFSLGFQFLPEMWMTMTGGLPKLVLLAEFTGESDAEALGKAAAARQAVAGFKLNDRITQNPEDARKYWVVRRESFNLLRKHSPHRRTAPFIDDIIVRPDVLPEFLPKLRALMSEYELIYTMAGHIGDGNFHIIPLMDLTDPKSRGIIQELGKKVYDLVFEYGGSMSAEHNDGLVRGPYLETMYGKEVYGLFKQLKNIFDPTNIFNPHKKTDATFEYSLDHIAKDSS</sequence>
<evidence type="ECO:0000259" key="8">
    <source>
        <dbReference type="PROSITE" id="PS51387"/>
    </source>
</evidence>
<dbReference type="PROSITE" id="PS51387">
    <property type="entry name" value="FAD_PCMH"/>
    <property type="match status" value="1"/>
</dbReference>
<dbReference type="InterPro" id="IPR016171">
    <property type="entry name" value="Vanillyl_alc_oxidase_C-sub2"/>
</dbReference>
<feature type="domain" description="FAD-binding PCMH-type" evidence="8">
    <location>
        <begin position="32"/>
        <end position="261"/>
    </location>
</feature>
<accession>A0A1F5KGY6</accession>
<dbReference type="Gene3D" id="1.10.45.10">
    <property type="entry name" value="Vanillyl-alcohol Oxidase, Chain A, domain 4"/>
    <property type="match status" value="1"/>
</dbReference>
<evidence type="ECO:0000256" key="3">
    <source>
        <dbReference type="ARBA" id="ARBA00022630"/>
    </source>
</evidence>
<dbReference type="GO" id="GO:0071949">
    <property type="term" value="F:FAD binding"/>
    <property type="evidence" value="ECO:0007669"/>
    <property type="project" value="InterPro"/>
</dbReference>
<dbReference type="GO" id="GO:0008720">
    <property type="term" value="F:D-lactate dehydrogenase (NAD+) activity"/>
    <property type="evidence" value="ECO:0007669"/>
    <property type="project" value="TreeGrafter"/>
</dbReference>
<dbReference type="AlphaFoldDB" id="A0A1F5KGY6"/>
<dbReference type="GO" id="GO:0004458">
    <property type="term" value="F:D-lactate dehydrogenase (cytochrome) activity"/>
    <property type="evidence" value="ECO:0007669"/>
    <property type="project" value="UniProtKB-EC"/>
</dbReference>
<keyword evidence="6" id="KW-0560">Oxidoreductase</keyword>
<evidence type="ECO:0000256" key="4">
    <source>
        <dbReference type="ARBA" id="ARBA00022827"/>
    </source>
</evidence>
<dbReference type="Gene3D" id="3.30.465.10">
    <property type="match status" value="2"/>
</dbReference>
<dbReference type="SUPFAM" id="SSF56176">
    <property type="entry name" value="FAD-binding/transporter-associated domain-like"/>
    <property type="match status" value="1"/>
</dbReference>
<evidence type="ECO:0000256" key="6">
    <source>
        <dbReference type="ARBA" id="ARBA00023002"/>
    </source>
</evidence>
<keyword evidence="5" id="KW-0809">Transit peptide</keyword>
<evidence type="ECO:0000256" key="7">
    <source>
        <dbReference type="ARBA" id="ARBA00038897"/>
    </source>
</evidence>
<dbReference type="EC" id="1.1.2.4" evidence="7"/>
<reference evidence="9 10" key="1">
    <citation type="journal article" date="2016" name="Nat. Commun.">
        <title>Thousands of microbial genomes shed light on interconnected biogeochemical processes in an aquifer system.</title>
        <authorList>
            <person name="Anantharaman K."/>
            <person name="Brown C.T."/>
            <person name="Hug L.A."/>
            <person name="Sharon I."/>
            <person name="Castelle C.J."/>
            <person name="Probst A.J."/>
            <person name="Thomas B.C."/>
            <person name="Singh A."/>
            <person name="Wilkins M.J."/>
            <person name="Karaoz U."/>
            <person name="Brodie E.L."/>
            <person name="Williams K.H."/>
            <person name="Hubbard S.S."/>
            <person name="Banfield J.F."/>
        </authorList>
    </citation>
    <scope>NUCLEOTIDE SEQUENCE [LARGE SCALE GENOMIC DNA]</scope>
</reference>
<comment type="caution">
    <text evidence="9">The sequence shown here is derived from an EMBL/GenBank/DDBJ whole genome shotgun (WGS) entry which is preliminary data.</text>
</comment>
<dbReference type="EMBL" id="MFDD01000014">
    <property type="protein sequence ID" value="OGE39871.1"/>
    <property type="molecule type" value="Genomic_DNA"/>
</dbReference>
<evidence type="ECO:0000313" key="10">
    <source>
        <dbReference type="Proteomes" id="UP000177328"/>
    </source>
</evidence>
<proteinExistence type="inferred from homology"/>
<protein>
    <recommendedName>
        <fullName evidence="7">D-lactate dehydrogenase (cytochrome)</fullName>
        <ecNumber evidence="7">1.1.2.4</ecNumber>
    </recommendedName>
</protein>
<dbReference type="InterPro" id="IPR006094">
    <property type="entry name" value="Oxid_FAD_bind_N"/>
</dbReference>
<gene>
    <name evidence="9" type="ORF">A3D25_03605</name>
</gene>
<evidence type="ECO:0000256" key="1">
    <source>
        <dbReference type="ARBA" id="ARBA00001974"/>
    </source>
</evidence>
<dbReference type="InterPro" id="IPR036318">
    <property type="entry name" value="FAD-bd_PCMH-like_sf"/>
</dbReference>
<comment type="similarity">
    <text evidence="2">Belongs to the FAD-binding oxidoreductase/transferase type 4 family.</text>
</comment>
<name>A0A1F5KGY6_9BACT</name>
<evidence type="ECO:0000256" key="2">
    <source>
        <dbReference type="ARBA" id="ARBA00008000"/>
    </source>
</evidence>
<evidence type="ECO:0000313" key="9">
    <source>
        <dbReference type="EMBL" id="OGE39871.1"/>
    </source>
</evidence>
<comment type="cofactor">
    <cofactor evidence="1">
        <name>FAD</name>
        <dbReference type="ChEBI" id="CHEBI:57692"/>
    </cofactor>
</comment>
<organism evidence="9 10">
    <name type="scientific">Candidatus Daviesbacteria bacterium RIFCSPHIGHO2_02_FULL_43_12</name>
    <dbReference type="NCBI Taxonomy" id="1797776"/>
    <lineage>
        <taxon>Bacteria</taxon>
        <taxon>Candidatus Daviesiibacteriota</taxon>
    </lineage>
</organism>
<dbReference type="InterPro" id="IPR016169">
    <property type="entry name" value="FAD-bd_PCMH_sub2"/>
</dbReference>
<dbReference type="Pfam" id="PF02913">
    <property type="entry name" value="FAD-oxidase_C"/>
    <property type="match status" value="1"/>
</dbReference>
<dbReference type="InterPro" id="IPR016166">
    <property type="entry name" value="FAD-bd_PCMH"/>
</dbReference>
<keyword evidence="3" id="KW-0285">Flavoprotein</keyword>
<keyword evidence="4" id="KW-0274">FAD</keyword>
<dbReference type="InterPro" id="IPR004113">
    <property type="entry name" value="FAD-bd_oxidored_4_C"/>
</dbReference>
<dbReference type="GO" id="GO:1903457">
    <property type="term" value="P:lactate catabolic process"/>
    <property type="evidence" value="ECO:0007669"/>
    <property type="project" value="TreeGrafter"/>
</dbReference>
<dbReference type="Gene3D" id="3.30.70.2740">
    <property type="match status" value="1"/>
</dbReference>
<dbReference type="Pfam" id="PF01565">
    <property type="entry name" value="FAD_binding_4"/>
    <property type="match status" value="1"/>
</dbReference>
<evidence type="ECO:0000256" key="5">
    <source>
        <dbReference type="ARBA" id="ARBA00022946"/>
    </source>
</evidence>
<dbReference type="InterPro" id="IPR016164">
    <property type="entry name" value="FAD-linked_Oxase-like_C"/>
</dbReference>
<dbReference type="PANTHER" id="PTHR11748:SF111">
    <property type="entry name" value="D-LACTATE DEHYDROGENASE, MITOCHONDRIAL-RELATED"/>
    <property type="match status" value="1"/>
</dbReference>
<dbReference type="Proteomes" id="UP000177328">
    <property type="component" value="Unassembled WGS sequence"/>
</dbReference>